<protein>
    <submittedName>
        <fullName evidence="2">DUF998 domain-containing protein</fullName>
    </submittedName>
</protein>
<evidence type="ECO:0000313" key="2">
    <source>
        <dbReference type="EMBL" id="MFB9640925.1"/>
    </source>
</evidence>
<feature type="transmembrane region" description="Helical" evidence="1">
    <location>
        <begin position="263"/>
        <end position="281"/>
    </location>
</feature>
<evidence type="ECO:0000256" key="1">
    <source>
        <dbReference type="SAM" id="Phobius"/>
    </source>
</evidence>
<comment type="caution">
    <text evidence="2">The sequence shown here is derived from an EMBL/GenBank/DDBJ whole genome shotgun (WGS) entry which is preliminary data.</text>
</comment>
<feature type="transmembrane region" description="Helical" evidence="1">
    <location>
        <begin position="152"/>
        <end position="176"/>
    </location>
</feature>
<feature type="transmembrane region" description="Helical" evidence="1">
    <location>
        <begin position="183"/>
        <end position="203"/>
    </location>
</feature>
<dbReference type="Proteomes" id="UP001589667">
    <property type="component" value="Unassembled WGS sequence"/>
</dbReference>
<proteinExistence type="predicted"/>
<feature type="transmembrane region" description="Helical" evidence="1">
    <location>
        <begin position="119"/>
        <end position="140"/>
    </location>
</feature>
<gene>
    <name evidence="2" type="ORF">ACFFQV_01365</name>
</gene>
<dbReference type="Pfam" id="PF06197">
    <property type="entry name" value="DUF998"/>
    <property type="match status" value="1"/>
</dbReference>
<dbReference type="InterPro" id="IPR009339">
    <property type="entry name" value="DUF998"/>
</dbReference>
<feature type="transmembrane region" description="Helical" evidence="1">
    <location>
        <begin position="38"/>
        <end position="59"/>
    </location>
</feature>
<keyword evidence="1" id="KW-0472">Membrane</keyword>
<feature type="transmembrane region" description="Helical" evidence="1">
    <location>
        <begin position="318"/>
        <end position="338"/>
    </location>
</feature>
<feature type="transmembrane region" description="Helical" evidence="1">
    <location>
        <begin position="287"/>
        <end position="311"/>
    </location>
</feature>
<dbReference type="RefSeq" id="WP_157423669.1">
    <property type="nucleotide sequence ID" value="NZ_BAAANI010000008.1"/>
</dbReference>
<keyword evidence="1" id="KW-0812">Transmembrane</keyword>
<feature type="transmembrane region" description="Helical" evidence="1">
    <location>
        <begin position="71"/>
        <end position="94"/>
    </location>
</feature>
<evidence type="ECO:0000313" key="3">
    <source>
        <dbReference type="Proteomes" id="UP001589667"/>
    </source>
</evidence>
<dbReference type="EMBL" id="JBHMBL010000001">
    <property type="protein sequence ID" value="MFB9640925.1"/>
    <property type="molecule type" value="Genomic_DNA"/>
</dbReference>
<accession>A0ABV5SKR8</accession>
<keyword evidence="1" id="KW-1133">Transmembrane helix</keyword>
<keyword evidence="3" id="KW-1185">Reference proteome</keyword>
<sequence length="387" mass="40334">MTQTRTEAEAPVPTAQHTATVGAALRHPAENVESLESAALLVGAAFFVVGGLVGGIAFWGRDLPISGQGSLGEFVAIASAVTAVLAFVLGRVLARRTENAALRREIGQGLSVPGARLHWFDVAALAIAHAVIALLGWVALSTVLEQSFRDAVVFTLPATALAGVAIALTGYVAFLSSARMTPMLLSLVLAVFLVVGALTSMLSASDPHWWKENLSALGMTDDISAMAFNVTLIVAGAIVTIVARYATATLPIGTPPARRGRDLVRVGLVLIGIFLACVGIFPVDEFFIVHNTVATGMAVCFAVIVVGLPWFIRSVPKVFVGLGYLYVVVIIVVAIFFATGYYNLTAVELVAACLIFSWIIVFLRTASASGASEADAAAVAPSAIDAE</sequence>
<organism evidence="2 3">
    <name type="scientific">Agromyces lapidis</name>
    <dbReference type="NCBI Taxonomy" id="279574"/>
    <lineage>
        <taxon>Bacteria</taxon>
        <taxon>Bacillati</taxon>
        <taxon>Actinomycetota</taxon>
        <taxon>Actinomycetes</taxon>
        <taxon>Micrococcales</taxon>
        <taxon>Microbacteriaceae</taxon>
        <taxon>Agromyces</taxon>
    </lineage>
</organism>
<feature type="transmembrane region" description="Helical" evidence="1">
    <location>
        <begin position="223"/>
        <end position="243"/>
    </location>
</feature>
<reference evidence="2 3" key="1">
    <citation type="submission" date="2024-09" db="EMBL/GenBank/DDBJ databases">
        <authorList>
            <person name="Sun Q."/>
            <person name="Mori K."/>
        </authorList>
    </citation>
    <scope>NUCLEOTIDE SEQUENCE [LARGE SCALE GENOMIC DNA]</scope>
    <source>
        <strain evidence="2 3">JCM 14321</strain>
    </source>
</reference>
<feature type="transmembrane region" description="Helical" evidence="1">
    <location>
        <begin position="344"/>
        <end position="363"/>
    </location>
</feature>
<name>A0ABV5SKR8_9MICO</name>